<dbReference type="PROSITE" id="PS51180">
    <property type="entry name" value="BRO1"/>
    <property type="match status" value="1"/>
</dbReference>
<comment type="similarity">
    <text evidence="1">Belongs to the palA/RIM20 family.</text>
</comment>
<evidence type="ECO:0000256" key="2">
    <source>
        <dbReference type="SAM" id="Coils"/>
    </source>
</evidence>
<organism evidence="5 6">
    <name type="scientific">Pyronema omphalodes (strain CBS 100304)</name>
    <name type="common">Pyronema confluens</name>
    <dbReference type="NCBI Taxonomy" id="1076935"/>
    <lineage>
        <taxon>Eukaryota</taxon>
        <taxon>Fungi</taxon>
        <taxon>Dikarya</taxon>
        <taxon>Ascomycota</taxon>
        <taxon>Pezizomycotina</taxon>
        <taxon>Pezizomycetes</taxon>
        <taxon>Pezizales</taxon>
        <taxon>Pyronemataceae</taxon>
        <taxon>Pyronema</taxon>
    </lineage>
</organism>
<evidence type="ECO:0000256" key="3">
    <source>
        <dbReference type="SAM" id="MobiDB-lite"/>
    </source>
</evidence>
<dbReference type="CDD" id="cd09241">
    <property type="entry name" value="BRO1_ScRim20-like"/>
    <property type="match status" value="1"/>
</dbReference>
<dbReference type="STRING" id="1076935.U4LW29"/>
<dbReference type="InterPro" id="IPR025304">
    <property type="entry name" value="ALIX_V_dom"/>
</dbReference>
<proteinExistence type="inferred from homology"/>
<evidence type="ECO:0000259" key="4">
    <source>
        <dbReference type="PROSITE" id="PS51180"/>
    </source>
</evidence>
<dbReference type="InterPro" id="IPR038499">
    <property type="entry name" value="BRO1_sf"/>
</dbReference>
<dbReference type="SMART" id="SM01041">
    <property type="entry name" value="BRO1"/>
    <property type="match status" value="1"/>
</dbReference>
<dbReference type="eggNOG" id="KOG2220">
    <property type="taxonomic scope" value="Eukaryota"/>
</dbReference>
<dbReference type="OrthoDB" id="64867at2759"/>
<evidence type="ECO:0000313" key="6">
    <source>
        <dbReference type="Proteomes" id="UP000018144"/>
    </source>
</evidence>
<feature type="domain" description="BRO1" evidence="4">
    <location>
        <begin position="5"/>
        <end position="399"/>
    </location>
</feature>
<dbReference type="PANTHER" id="PTHR23030">
    <property type="entry name" value="PCD6 INTERACTING PROTEIN-RELATED"/>
    <property type="match status" value="1"/>
</dbReference>
<gene>
    <name evidence="5" type="ORF">PCON_14127</name>
</gene>
<feature type="compositionally biased region" description="Low complexity" evidence="3">
    <location>
        <begin position="856"/>
        <end position="883"/>
    </location>
</feature>
<dbReference type="Gene3D" id="1.25.40.280">
    <property type="entry name" value="alix/aip1 like domains"/>
    <property type="match status" value="1"/>
</dbReference>
<dbReference type="AlphaFoldDB" id="U4LW29"/>
<dbReference type="Proteomes" id="UP000018144">
    <property type="component" value="Unassembled WGS sequence"/>
</dbReference>
<dbReference type="Pfam" id="PF03097">
    <property type="entry name" value="BRO1"/>
    <property type="match status" value="1"/>
</dbReference>
<sequence>MIPPPILNIPFRKSHPLELSTAVKQYISTKYDQHPDMFSADLVAIDRLRSDAIHVQEAHESGVQKLAEYAAQLQWMSGKFPIDIGADFTWQQALGNNTNKSVTQNNLQFERANVLYNLAALYSQLATACRDTSAEGLKQACNYYCASAGVLKYLIDSVIPELRSTPPEDMDVITLTCLEQLMLAQGQECFWLKAASGGFGDSIIAKLAASVSDFYDAAAEAGQKSGSIRSNGEWVHHMNAKHYHFAGAAQYRQACDCLEKSKYGEEVARLQDALDAAKEALSHQRYLNKIVVEDLEDLKAKVSNVLRDAEKDNDMIYLCPVPAPSSLPSINRAPMVKSNIPKEVKDGITLLSDTGPWSAPLFSKLVPFAVHVAASIYAERRDRLVNNTIGELESLTSRLHDLLQSLNLPGSLQALEKPLGLPPGIIAHAEEIRQQGGVEKLQQTVQDIIKLRSNDVLIFNEARDLLRAEAAEDELHRGRHGTDRWRREPSAKAAEKLLAQVTAHDGYLTSAGNSDQLVRDKLKEHEPLIRLLSGPLEELEDFVPNSSRAKLTPKMDREVGKLRMCINDVSRLESRRKRKVEALQQKARGDDIGTSILAEASHLERENPLRKVSTADFEPLFNTRLETHYSADKAQLVQEAEEQQELMERLREANNTFLASRKMDGSLKEREVAIQRLEIAHNKYNELIGNLEGGRKFYNDLAKYLGRFRDEVGHWVYQRRQEANVLEANINTNDFSNMRISTPVGAGTTEAQVSAQLPHMPHIPAAAMQPSPIHHIPVATMQPSQIQQHIPAAALMPSSPPQQIRQQHQPIPAAAMMPSGMAQQAIRPPPQQQQYQQQQPLSPIQQPAIRPPPRQPDFSQAQQQAQRPPATPQQQQPQQGPRPGVWDANTPIRFA</sequence>
<keyword evidence="2" id="KW-0175">Coiled coil</keyword>
<dbReference type="EMBL" id="HF936006">
    <property type="protein sequence ID" value="CCX33096.1"/>
    <property type="molecule type" value="Genomic_DNA"/>
</dbReference>
<accession>U4LW29</accession>
<feature type="compositionally biased region" description="Low complexity" evidence="3">
    <location>
        <begin position="822"/>
        <end position="848"/>
    </location>
</feature>
<evidence type="ECO:0000313" key="5">
    <source>
        <dbReference type="EMBL" id="CCX33096.1"/>
    </source>
</evidence>
<protein>
    <submittedName>
        <fullName evidence="5">Similar to pH-response regulator protein palA/RIM20 acc. no. P79020</fullName>
    </submittedName>
</protein>
<dbReference type="OMA" id="VSHAEEM"/>
<dbReference type="Gene3D" id="1.20.120.560">
    <property type="entry name" value="alix/aip1 in complex with the ypdl late domain"/>
    <property type="match status" value="1"/>
</dbReference>
<evidence type="ECO:0000256" key="1">
    <source>
        <dbReference type="ARBA" id="ARBA00038154"/>
    </source>
</evidence>
<keyword evidence="6" id="KW-1185">Reference proteome</keyword>
<dbReference type="Gene3D" id="1.20.140.50">
    <property type="entry name" value="alix/aip1 like domains"/>
    <property type="match status" value="1"/>
</dbReference>
<dbReference type="PANTHER" id="PTHR23030:SF39">
    <property type="entry name" value="PROGRAMMED CELL DEATH 6-INTERACTING PROTEIN"/>
    <property type="match status" value="1"/>
</dbReference>
<dbReference type="Pfam" id="PF13949">
    <property type="entry name" value="ALIX_LYPXL_bnd"/>
    <property type="match status" value="1"/>
</dbReference>
<dbReference type="InterPro" id="IPR004328">
    <property type="entry name" value="BRO1_dom"/>
</dbReference>
<feature type="coiled-coil region" evidence="2">
    <location>
        <begin position="260"/>
        <end position="312"/>
    </location>
</feature>
<dbReference type="GO" id="GO:0005768">
    <property type="term" value="C:endosome"/>
    <property type="evidence" value="ECO:0007669"/>
    <property type="project" value="TreeGrafter"/>
</dbReference>
<name>U4LW29_PYROM</name>
<feature type="region of interest" description="Disordered" evidence="3">
    <location>
        <begin position="819"/>
        <end position="895"/>
    </location>
</feature>
<reference evidence="5 6" key="1">
    <citation type="journal article" date="2013" name="PLoS Genet.">
        <title>The genome and development-dependent transcriptomes of Pyronema confluens: a window into fungal evolution.</title>
        <authorList>
            <person name="Traeger S."/>
            <person name="Altegoer F."/>
            <person name="Freitag M."/>
            <person name="Gabaldon T."/>
            <person name="Kempken F."/>
            <person name="Kumar A."/>
            <person name="Marcet-Houben M."/>
            <person name="Poggeler S."/>
            <person name="Stajich J.E."/>
            <person name="Nowrousian M."/>
        </authorList>
    </citation>
    <scope>NUCLEOTIDE SEQUENCE [LARGE SCALE GENOMIC DNA]</scope>
    <source>
        <strain evidence="6">CBS 100304</strain>
        <tissue evidence="5">Vegetative mycelium</tissue>
    </source>
</reference>